<keyword evidence="3 5" id="KW-0964">Secreted</keyword>
<comment type="similarity">
    <text evidence="2 5">Belongs to the RxLR effector family.</text>
</comment>
<comment type="subcellular location">
    <subcellularLocation>
        <location evidence="1 5">Secreted</location>
    </subcellularLocation>
</comment>
<evidence type="ECO:0000313" key="7">
    <source>
        <dbReference type="Proteomes" id="UP001165083"/>
    </source>
</evidence>
<evidence type="ECO:0000313" key="6">
    <source>
        <dbReference type="EMBL" id="GMF64798.1"/>
    </source>
</evidence>
<feature type="signal peptide" evidence="5">
    <location>
        <begin position="1"/>
        <end position="20"/>
    </location>
</feature>
<gene>
    <name evidence="6" type="ORF">Plil01_001756200</name>
</gene>
<protein>
    <recommendedName>
        <fullName evidence="5">RxLR effector protein</fullName>
    </recommendedName>
</protein>
<evidence type="ECO:0000256" key="2">
    <source>
        <dbReference type="ARBA" id="ARBA00010400"/>
    </source>
</evidence>
<accession>A0A9W6YJ26</accession>
<name>A0A9W6YJ26_9STRA</name>
<reference evidence="6" key="1">
    <citation type="submission" date="2023-04" db="EMBL/GenBank/DDBJ databases">
        <title>Phytophthora lilii NBRC 32176.</title>
        <authorList>
            <person name="Ichikawa N."/>
            <person name="Sato H."/>
            <person name="Tonouchi N."/>
        </authorList>
    </citation>
    <scope>NUCLEOTIDE SEQUENCE</scope>
    <source>
        <strain evidence="6">NBRC 32176</strain>
    </source>
</reference>
<sequence>MRLFHVVVAAIVLVHARAKANPTATDSQLSNSEPAAMTWRLTGETSTVPAHRFLRNGNTENDERTPSTSVLKALPSINKVDDMAFFKEIDDLEAQNLFHTTNLKKMERKGLSSDEA</sequence>
<dbReference type="Pfam" id="PF16810">
    <property type="entry name" value="RXLR"/>
    <property type="match status" value="1"/>
</dbReference>
<proteinExistence type="inferred from homology"/>
<evidence type="ECO:0000256" key="4">
    <source>
        <dbReference type="ARBA" id="ARBA00022729"/>
    </source>
</evidence>
<comment type="function">
    <text evidence="5">Effector that suppresses plant defense responses during pathogen infection.</text>
</comment>
<dbReference type="Proteomes" id="UP001165083">
    <property type="component" value="Unassembled WGS sequence"/>
</dbReference>
<keyword evidence="7" id="KW-1185">Reference proteome</keyword>
<keyword evidence="4 5" id="KW-0732">Signal</keyword>
<comment type="caution">
    <text evidence="6">The sequence shown here is derived from an EMBL/GenBank/DDBJ whole genome shotgun (WGS) entry which is preliminary data.</text>
</comment>
<dbReference type="EMBL" id="BSXW01012432">
    <property type="protein sequence ID" value="GMF64798.1"/>
    <property type="molecule type" value="Genomic_DNA"/>
</dbReference>
<evidence type="ECO:0000256" key="1">
    <source>
        <dbReference type="ARBA" id="ARBA00004613"/>
    </source>
</evidence>
<dbReference type="AlphaFoldDB" id="A0A9W6YJ26"/>
<organism evidence="6 7">
    <name type="scientific">Phytophthora lilii</name>
    <dbReference type="NCBI Taxonomy" id="2077276"/>
    <lineage>
        <taxon>Eukaryota</taxon>
        <taxon>Sar</taxon>
        <taxon>Stramenopiles</taxon>
        <taxon>Oomycota</taxon>
        <taxon>Peronosporomycetes</taxon>
        <taxon>Peronosporales</taxon>
        <taxon>Peronosporaceae</taxon>
        <taxon>Phytophthora</taxon>
    </lineage>
</organism>
<dbReference type="InterPro" id="IPR031825">
    <property type="entry name" value="RXLR"/>
</dbReference>
<evidence type="ECO:0000256" key="5">
    <source>
        <dbReference type="RuleBase" id="RU367124"/>
    </source>
</evidence>
<feature type="chain" id="PRO_5045010891" description="RxLR effector protein" evidence="5">
    <location>
        <begin position="21"/>
        <end position="116"/>
    </location>
</feature>
<comment type="domain">
    <text evidence="5">The RxLR-dEER motif acts to carry the protein into the host cell cytoplasm through binding to cell surface phosphatidylinositol-3-phosphate.</text>
</comment>
<evidence type="ECO:0000256" key="3">
    <source>
        <dbReference type="ARBA" id="ARBA00022525"/>
    </source>
</evidence>